<dbReference type="RefSeq" id="WP_189928453.1">
    <property type="nucleotide sequence ID" value="NZ_BMSI01000025.1"/>
</dbReference>
<protein>
    <submittedName>
        <fullName evidence="3">Oleoyl-ACP hydrolase</fullName>
    </submittedName>
</protein>
<gene>
    <name evidence="3" type="primary">rifR_2</name>
    <name evidence="3" type="ORF">Saso_77170</name>
</gene>
<accession>A0ABQ3SDD7</accession>
<keyword evidence="3" id="KW-0378">Hydrolase</keyword>
<proteinExistence type="inferred from homology"/>
<evidence type="ECO:0000259" key="2">
    <source>
        <dbReference type="Pfam" id="PF00975"/>
    </source>
</evidence>
<dbReference type="InterPro" id="IPR001031">
    <property type="entry name" value="Thioesterase"/>
</dbReference>
<dbReference type="Gene3D" id="3.40.50.1820">
    <property type="entry name" value="alpha/beta hydrolase"/>
    <property type="match status" value="1"/>
</dbReference>
<comment type="caution">
    <text evidence="3">The sequence shown here is derived from an EMBL/GenBank/DDBJ whole genome shotgun (WGS) entry which is preliminary data.</text>
</comment>
<reference evidence="4" key="1">
    <citation type="submission" date="2023-07" db="EMBL/GenBank/DDBJ databases">
        <title>Whole genome shotgun sequence of Streptomyces cacaoi subsp. asoensis NBRC 13813.</title>
        <authorList>
            <person name="Komaki H."/>
            <person name="Tamura T."/>
        </authorList>
    </citation>
    <scope>NUCLEOTIDE SEQUENCE [LARGE SCALE GENOMIC DNA]</scope>
    <source>
        <strain evidence="4">NBRC 13813</strain>
    </source>
</reference>
<evidence type="ECO:0000313" key="3">
    <source>
        <dbReference type="EMBL" id="GHI66067.1"/>
    </source>
</evidence>
<dbReference type="InterPro" id="IPR029058">
    <property type="entry name" value="AB_hydrolase_fold"/>
</dbReference>
<feature type="domain" description="Thioesterase" evidence="2">
    <location>
        <begin position="37"/>
        <end position="259"/>
    </location>
</feature>
<sequence length="274" mass="29397">MSTDRSTGTGAPGGAADAGDTLWVRRFHPVADARVRVVFLPHAGGSASFFFPFSAALAATGRVEALSVQYPGRQDRRDEAPLRSLAELADGVHRALRGWTDRPLVLMGHSMGAVIAYEVARLGEREGNGVPLGVIASGRRAPSVHRVEDAHRLGDKEFLAEVRSLSGTASALLDDEEIVRMILPGLRADYQAVETHEPAPEPLLRCPVGVVTGDADPRVTPEEAQAWRRHTTGGFRFRVFPGGHFYLNDHQASVADTIDEYVAAFAKEAAADAG</sequence>
<dbReference type="SUPFAM" id="SSF53474">
    <property type="entry name" value="alpha/beta-Hydrolases"/>
    <property type="match status" value="1"/>
</dbReference>
<dbReference type="Pfam" id="PF00975">
    <property type="entry name" value="Thioesterase"/>
    <property type="match status" value="1"/>
</dbReference>
<dbReference type="EMBL" id="BNEB01000006">
    <property type="protein sequence ID" value="GHI66067.1"/>
    <property type="molecule type" value="Genomic_DNA"/>
</dbReference>
<evidence type="ECO:0000313" key="4">
    <source>
        <dbReference type="Proteomes" id="UP000649259"/>
    </source>
</evidence>
<dbReference type="GeneID" id="91475446"/>
<dbReference type="GO" id="GO:0016787">
    <property type="term" value="F:hydrolase activity"/>
    <property type="evidence" value="ECO:0007669"/>
    <property type="project" value="UniProtKB-KW"/>
</dbReference>
<dbReference type="InterPro" id="IPR012223">
    <property type="entry name" value="TEII"/>
</dbReference>
<dbReference type="PANTHER" id="PTHR11487">
    <property type="entry name" value="THIOESTERASE"/>
    <property type="match status" value="1"/>
</dbReference>
<name>A0ABQ3SDD7_9ACTN</name>
<keyword evidence="4" id="KW-1185">Reference proteome</keyword>
<comment type="similarity">
    <text evidence="1">Belongs to the thioesterase family.</text>
</comment>
<organism evidence="3 4">
    <name type="scientific">Streptomyces asoensis</name>
    <dbReference type="NCBI Taxonomy" id="249586"/>
    <lineage>
        <taxon>Bacteria</taxon>
        <taxon>Bacillati</taxon>
        <taxon>Actinomycetota</taxon>
        <taxon>Actinomycetes</taxon>
        <taxon>Kitasatosporales</taxon>
        <taxon>Streptomycetaceae</taxon>
        <taxon>Streptomyces</taxon>
    </lineage>
</organism>
<evidence type="ECO:0000256" key="1">
    <source>
        <dbReference type="ARBA" id="ARBA00007169"/>
    </source>
</evidence>
<dbReference type="PANTHER" id="PTHR11487:SF0">
    <property type="entry name" value="S-ACYL FATTY ACID SYNTHASE THIOESTERASE, MEDIUM CHAIN"/>
    <property type="match status" value="1"/>
</dbReference>
<dbReference type="Proteomes" id="UP000649259">
    <property type="component" value="Unassembled WGS sequence"/>
</dbReference>